<dbReference type="Proteomes" id="UP000095039">
    <property type="component" value="Unassembled WGS sequence"/>
</dbReference>
<protein>
    <submittedName>
        <fullName evidence="4">Glycosyl transferase</fullName>
    </submittedName>
</protein>
<dbReference type="GO" id="GO:0008713">
    <property type="term" value="F:ADP-heptose-lipopolysaccharide heptosyltransferase activity"/>
    <property type="evidence" value="ECO:0007669"/>
    <property type="project" value="TreeGrafter"/>
</dbReference>
<organism evidence="4 5">
    <name type="scientific">Enterovibrio norvegicus FF-454</name>
    <dbReference type="NCBI Taxonomy" id="1185651"/>
    <lineage>
        <taxon>Bacteria</taxon>
        <taxon>Pseudomonadati</taxon>
        <taxon>Pseudomonadota</taxon>
        <taxon>Gammaproteobacteria</taxon>
        <taxon>Vibrionales</taxon>
        <taxon>Vibrionaceae</taxon>
        <taxon>Enterovibrio</taxon>
    </lineage>
</organism>
<dbReference type="RefSeq" id="WP_016961898.1">
    <property type="nucleotide sequence ID" value="NZ_AJWN02000002.1"/>
</dbReference>
<evidence type="ECO:0000256" key="2">
    <source>
        <dbReference type="ARBA" id="ARBA00022679"/>
    </source>
</evidence>
<evidence type="ECO:0000256" key="1">
    <source>
        <dbReference type="ARBA" id="ARBA00022676"/>
    </source>
</evidence>
<dbReference type="FunFam" id="3.40.50.2000:FF:000023">
    <property type="entry name" value="ADP-heptose--LPS heptosyltransferase II"/>
    <property type="match status" value="1"/>
</dbReference>
<keyword evidence="1" id="KW-0328">Glycosyltransferase</keyword>
<comment type="caution">
    <text evidence="4">The sequence shown here is derived from an EMBL/GenBank/DDBJ whole genome shotgun (WGS) entry which is preliminary data.</text>
</comment>
<dbReference type="InterPro" id="IPR002201">
    <property type="entry name" value="Glyco_trans_9"/>
</dbReference>
<dbReference type="SUPFAM" id="SSF53756">
    <property type="entry name" value="UDP-Glycosyltransferase/glycogen phosphorylase"/>
    <property type="match status" value="1"/>
</dbReference>
<sequence>MALFSTPPTSLCILRLSAIGDVCNAIAAVQAIQAQWPETHITWIAGKAEAALLTPLLPDVEVIAFDKKLGFKGMKTVWKALKGKRFDALLHMQSAIRASLLSVGIKARYTLGFDKVRASDLQSWFTNIKVPSPQSLHVLDGFMAFTETLGLAPQTPTWSLPISDNDAAWAQSQMSDKPTLIVAPAASKAFKNWTAEGYAGVIEHAIEKGFDVILAGGPGKIEIELGQAIEQKLTHPVKNLIGKTTLLQLLSLEKEAALVLAPDSGPAHLANAVNTPVIGLYAHHNPARTGPYNWRQYVVSAYDEAIKAETGQLASKVSWRTRVKDPDAMQRITIDHVIARFDEVVEKEGLCS</sequence>
<dbReference type="GO" id="GO:0005829">
    <property type="term" value="C:cytosol"/>
    <property type="evidence" value="ECO:0007669"/>
    <property type="project" value="TreeGrafter"/>
</dbReference>
<dbReference type="Pfam" id="PF01075">
    <property type="entry name" value="Glyco_transf_9"/>
    <property type="match status" value="1"/>
</dbReference>
<dbReference type="Gene3D" id="3.40.50.2000">
    <property type="entry name" value="Glycogen Phosphorylase B"/>
    <property type="match status" value="2"/>
</dbReference>
<dbReference type="AlphaFoldDB" id="A0A1E5CFU4"/>
<reference evidence="4 5" key="1">
    <citation type="journal article" date="2012" name="Science">
        <title>Ecological populations of bacteria act as socially cohesive units of antibiotic production and resistance.</title>
        <authorList>
            <person name="Cordero O.X."/>
            <person name="Wildschutte H."/>
            <person name="Kirkup B."/>
            <person name="Proehl S."/>
            <person name="Ngo L."/>
            <person name="Hussain F."/>
            <person name="Le Roux F."/>
            <person name="Mincer T."/>
            <person name="Polz M.F."/>
        </authorList>
    </citation>
    <scope>NUCLEOTIDE SEQUENCE [LARGE SCALE GENOMIC DNA]</scope>
    <source>
        <strain evidence="4 5">FF-454</strain>
    </source>
</reference>
<comment type="similarity">
    <text evidence="3">Belongs to the glycosyltransferase 9 family.</text>
</comment>
<name>A0A1E5CFU4_9GAMM</name>
<dbReference type="PANTHER" id="PTHR30160:SF21">
    <property type="entry name" value="LIPOPOLYSACCHARIDE CORE HEPTOSYLTRANSFERASE OPSX"/>
    <property type="match status" value="1"/>
</dbReference>
<evidence type="ECO:0000256" key="3">
    <source>
        <dbReference type="ARBA" id="ARBA00043995"/>
    </source>
</evidence>
<evidence type="ECO:0000313" key="5">
    <source>
        <dbReference type="Proteomes" id="UP000095039"/>
    </source>
</evidence>
<keyword evidence="5" id="KW-1185">Reference proteome</keyword>
<dbReference type="InterPro" id="IPR051199">
    <property type="entry name" value="LPS_LOS_Heptosyltrfase"/>
</dbReference>
<dbReference type="CDD" id="cd03789">
    <property type="entry name" value="GT9_LPS_heptosyltransferase"/>
    <property type="match status" value="1"/>
</dbReference>
<evidence type="ECO:0000313" key="4">
    <source>
        <dbReference type="EMBL" id="OEE64386.1"/>
    </source>
</evidence>
<gene>
    <name evidence="4" type="ORF">A1OK_00275</name>
</gene>
<accession>A0A1E5CFU4</accession>
<dbReference type="EMBL" id="AJWN02000002">
    <property type="protein sequence ID" value="OEE64386.1"/>
    <property type="molecule type" value="Genomic_DNA"/>
</dbReference>
<dbReference type="GO" id="GO:0009244">
    <property type="term" value="P:lipopolysaccharide core region biosynthetic process"/>
    <property type="evidence" value="ECO:0007669"/>
    <property type="project" value="TreeGrafter"/>
</dbReference>
<keyword evidence="2 4" id="KW-0808">Transferase</keyword>
<proteinExistence type="inferred from homology"/>
<dbReference type="PANTHER" id="PTHR30160">
    <property type="entry name" value="TETRAACYLDISACCHARIDE 4'-KINASE-RELATED"/>
    <property type="match status" value="1"/>
</dbReference>